<sequence>MDNKKNEGAYFSAFSKSRDKLARLAPQDIARSALCEYDGSRMCFYLKSFNHSFQISYPEGDIFFLDSGNRPPLEWRLILLNYLSGAKDIPLSKKWVSYRELPDGNVFFPSIKTYVLDVLSKYYAVCDKDRLYGRLVHLGFNPEKNKADLSAEGLFTPRIPIKIQFWEGEDVIPPSCQILFDTSISCHMHIEDIVALCGLIRDLLISAKHSV</sequence>
<name>D9S299_THEOJ</name>
<evidence type="ECO:0000313" key="2">
    <source>
        <dbReference type="EMBL" id="ADL07526.1"/>
    </source>
</evidence>
<proteinExistence type="predicted"/>
<dbReference type="STRING" id="555079.Toce_0760"/>
<protein>
    <recommendedName>
        <fullName evidence="1">DUF3786 domain-containing protein</fullName>
    </recommendedName>
</protein>
<dbReference type="Pfam" id="PF12654">
    <property type="entry name" value="DUF3786"/>
    <property type="match status" value="1"/>
</dbReference>
<feature type="domain" description="DUF3786" evidence="1">
    <location>
        <begin position="26"/>
        <end position="200"/>
    </location>
</feature>
<gene>
    <name evidence="2" type="ordered locus">Toce_0760</name>
</gene>
<dbReference type="KEGG" id="toc:Toce_0760"/>
<dbReference type="InterPro" id="IPR024264">
    <property type="entry name" value="DUF3786"/>
</dbReference>
<dbReference type="eggNOG" id="COG1456">
    <property type="taxonomic scope" value="Bacteria"/>
</dbReference>
<evidence type="ECO:0000313" key="3">
    <source>
        <dbReference type="Proteomes" id="UP000000272"/>
    </source>
</evidence>
<dbReference type="AlphaFoldDB" id="D9S299"/>
<dbReference type="HOGENOM" id="CLU_106581_0_0_9"/>
<dbReference type="OrthoDB" id="159408at2"/>
<organism evidence="2 3">
    <name type="scientific">Thermosediminibacter oceani (strain ATCC BAA-1034 / DSM 16646 / JW/IW-1228P)</name>
    <dbReference type="NCBI Taxonomy" id="555079"/>
    <lineage>
        <taxon>Bacteria</taxon>
        <taxon>Bacillati</taxon>
        <taxon>Bacillota</taxon>
        <taxon>Clostridia</taxon>
        <taxon>Thermosediminibacterales</taxon>
        <taxon>Thermosediminibacteraceae</taxon>
        <taxon>Thermosediminibacter</taxon>
    </lineage>
</organism>
<dbReference type="Proteomes" id="UP000000272">
    <property type="component" value="Chromosome"/>
</dbReference>
<reference evidence="2 3" key="1">
    <citation type="journal article" date="2010" name="Stand. Genomic Sci.">
        <title>Complete genome sequence of Thermosediminibacter oceani type strain (JW/IW-1228P).</title>
        <authorList>
            <person name="Pitluck S."/>
            <person name="Yasawong M."/>
            <person name="Munk C."/>
            <person name="Nolan M."/>
            <person name="Lapidus A."/>
            <person name="Lucas S."/>
            <person name="Glavina Del Rio T."/>
            <person name="Tice H."/>
            <person name="Cheng J.F."/>
            <person name="Bruce D."/>
            <person name="Detter C."/>
            <person name="Tapia R."/>
            <person name="Han C."/>
            <person name="Goodwin L."/>
            <person name="Liolios K."/>
            <person name="Ivanova N."/>
            <person name="Mavromatis K."/>
            <person name="Mikhailova N."/>
            <person name="Pati A."/>
            <person name="Chen A."/>
            <person name="Palaniappan K."/>
            <person name="Land M."/>
            <person name="Hauser L."/>
            <person name="Chang Y.J."/>
            <person name="Jeffries C.D."/>
            <person name="Rohde M."/>
            <person name="Spring S."/>
            <person name="Sikorski J."/>
            <person name="Goker M."/>
            <person name="Woyke T."/>
            <person name="Bristow J."/>
            <person name="Eisen J.A."/>
            <person name="Markowitz V."/>
            <person name="Hugenholtz P."/>
            <person name="Kyrpides N.C."/>
            <person name="Klenk H.P."/>
        </authorList>
    </citation>
    <scope>NUCLEOTIDE SEQUENCE [LARGE SCALE GENOMIC DNA]</scope>
    <source>
        <strain evidence="3">ATCC BAA-1034 / DSM 16646 / JW/IW-1228P</strain>
    </source>
</reference>
<dbReference type="RefSeq" id="WP_013275571.1">
    <property type="nucleotide sequence ID" value="NC_014377.1"/>
</dbReference>
<dbReference type="EMBL" id="CP002131">
    <property type="protein sequence ID" value="ADL07526.1"/>
    <property type="molecule type" value="Genomic_DNA"/>
</dbReference>
<evidence type="ECO:0000259" key="1">
    <source>
        <dbReference type="Pfam" id="PF12654"/>
    </source>
</evidence>
<accession>D9S299</accession>
<keyword evidence="3" id="KW-1185">Reference proteome</keyword>